<evidence type="ECO:0000256" key="1">
    <source>
        <dbReference type="SAM" id="MobiDB-lite"/>
    </source>
</evidence>
<name>A0AAJ7VDJ9_LATCA</name>
<dbReference type="GO" id="GO:0042101">
    <property type="term" value="C:T cell receptor complex"/>
    <property type="evidence" value="ECO:0007669"/>
    <property type="project" value="TreeGrafter"/>
</dbReference>
<dbReference type="InterPro" id="IPR020399">
    <property type="entry name" value="T-cell_rcpt-assoc_TM_adapter-1"/>
</dbReference>
<feature type="transmembrane region" description="Helical" evidence="2">
    <location>
        <begin position="12"/>
        <end position="32"/>
    </location>
</feature>
<dbReference type="Proteomes" id="UP000694890">
    <property type="component" value="Linkage group LG20"/>
</dbReference>
<dbReference type="GO" id="GO:0050862">
    <property type="term" value="P:positive regulation of T cell receptor signaling pathway"/>
    <property type="evidence" value="ECO:0007669"/>
    <property type="project" value="TreeGrafter"/>
</dbReference>
<protein>
    <submittedName>
        <fullName evidence="4">Uncharacterized protein LOC108894057</fullName>
    </submittedName>
</protein>
<keyword evidence="2" id="KW-0472">Membrane</keyword>
<evidence type="ECO:0000313" key="4">
    <source>
        <dbReference type="RefSeq" id="XP_018548136.1"/>
    </source>
</evidence>
<dbReference type="PANTHER" id="PTHR15951:SF2">
    <property type="entry name" value="T-CELL RECEPTOR-ASSOCIATED TRANSMEMBRANE ADAPTER 1"/>
    <property type="match status" value="1"/>
</dbReference>
<accession>A0AAJ7VDJ9</accession>
<feature type="compositionally biased region" description="Basic residues" evidence="1">
    <location>
        <begin position="132"/>
        <end position="142"/>
    </location>
</feature>
<keyword evidence="2" id="KW-0812">Transmembrane</keyword>
<sequence>MDKYDCHIELIGLVLLFLGLLFSMCLNVIFCIRRRTTLCRDKNDCCYPHIYREEGPSQDEGHYFHDLNHHEQQENLHNHHEQQENPIYGNISTDRRGSVEVCYEAMTTQHTRDRLKPLEPDLNYASLDLKVAKKRKKQKHRHQQDQTHGRSTRQDQQPAHPTPPMNSFLEVEGDMEAHLPSRDTSTMVSHSSIYQNSQQIAQETEEMERERGMNVEGESMGWEGIRRWEDRGSREWRAEQESEERKERQIGVGNGAVCTQLSEVQAIQSDTDHFISSFSHDTDQHD</sequence>
<dbReference type="AlphaFoldDB" id="A0AAJ7VDJ9"/>
<gene>
    <name evidence="4" type="primary">LOC108894057</name>
</gene>
<organism evidence="3 4">
    <name type="scientific">Lates calcarifer</name>
    <name type="common">Barramundi</name>
    <name type="synonym">Holocentrus calcarifer</name>
    <dbReference type="NCBI Taxonomy" id="8187"/>
    <lineage>
        <taxon>Eukaryota</taxon>
        <taxon>Metazoa</taxon>
        <taxon>Chordata</taxon>
        <taxon>Craniata</taxon>
        <taxon>Vertebrata</taxon>
        <taxon>Euteleostomi</taxon>
        <taxon>Actinopterygii</taxon>
        <taxon>Neopterygii</taxon>
        <taxon>Teleostei</taxon>
        <taxon>Neoteleostei</taxon>
        <taxon>Acanthomorphata</taxon>
        <taxon>Carangaria</taxon>
        <taxon>Carangaria incertae sedis</taxon>
        <taxon>Centropomidae</taxon>
        <taxon>Lates</taxon>
    </lineage>
</organism>
<keyword evidence="2" id="KW-1133">Transmembrane helix</keyword>
<reference evidence="4" key="1">
    <citation type="submission" date="2025-08" db="UniProtKB">
        <authorList>
            <consortium name="RefSeq"/>
        </authorList>
    </citation>
    <scope>IDENTIFICATION</scope>
    <source>
        <tissue evidence="4">Brain</tissue>
    </source>
</reference>
<feature type="region of interest" description="Disordered" evidence="1">
    <location>
        <begin position="132"/>
        <end position="168"/>
    </location>
</feature>
<dbReference type="PANTHER" id="PTHR15951">
    <property type="entry name" value="T-CELL RECEPTOR-ASSOCIATED TRANSMEMBRANE ADAPTER 1"/>
    <property type="match status" value="1"/>
</dbReference>
<dbReference type="RefSeq" id="XP_018548136.1">
    <property type="nucleotide sequence ID" value="XM_018692620.2"/>
</dbReference>
<dbReference type="GO" id="GO:0001920">
    <property type="term" value="P:negative regulation of receptor recycling"/>
    <property type="evidence" value="ECO:0007669"/>
    <property type="project" value="TreeGrafter"/>
</dbReference>
<evidence type="ECO:0000313" key="3">
    <source>
        <dbReference type="Proteomes" id="UP000694890"/>
    </source>
</evidence>
<proteinExistence type="predicted"/>
<dbReference type="KEGG" id="lcf:108894057"/>
<evidence type="ECO:0000256" key="2">
    <source>
        <dbReference type="SAM" id="Phobius"/>
    </source>
</evidence>
<dbReference type="GeneID" id="108894057"/>